<dbReference type="RefSeq" id="WP_165236775.1">
    <property type="nucleotide sequence ID" value="NZ_CP049257.1"/>
</dbReference>
<name>A0A6G6WI03_9ACTN</name>
<protein>
    <submittedName>
        <fullName evidence="3">Uncharacterized protein</fullName>
    </submittedName>
</protein>
<keyword evidence="2" id="KW-1133">Transmembrane helix</keyword>
<evidence type="ECO:0000256" key="2">
    <source>
        <dbReference type="SAM" id="Phobius"/>
    </source>
</evidence>
<gene>
    <name evidence="3" type="ORF">G5V58_20470</name>
</gene>
<feature type="region of interest" description="Disordered" evidence="1">
    <location>
        <begin position="59"/>
        <end position="100"/>
    </location>
</feature>
<dbReference type="Proteomes" id="UP000502996">
    <property type="component" value="Chromosome"/>
</dbReference>
<keyword evidence="2" id="KW-0812">Transmembrane</keyword>
<evidence type="ECO:0000256" key="1">
    <source>
        <dbReference type="SAM" id="MobiDB-lite"/>
    </source>
</evidence>
<accession>A0A6G6WI03</accession>
<dbReference type="KEGG" id="nano:G5V58_20470"/>
<evidence type="ECO:0000313" key="4">
    <source>
        <dbReference type="Proteomes" id="UP000502996"/>
    </source>
</evidence>
<feature type="transmembrane region" description="Helical" evidence="2">
    <location>
        <begin position="39"/>
        <end position="59"/>
    </location>
</feature>
<dbReference type="AlphaFoldDB" id="A0A6G6WI03"/>
<evidence type="ECO:0000313" key="3">
    <source>
        <dbReference type="EMBL" id="QIG44836.1"/>
    </source>
</evidence>
<proteinExistence type="predicted"/>
<feature type="region of interest" description="Disordered" evidence="1">
    <location>
        <begin position="1"/>
        <end position="26"/>
    </location>
</feature>
<organism evidence="3 4">
    <name type="scientific">Nocardioides anomalus</name>
    <dbReference type="NCBI Taxonomy" id="2712223"/>
    <lineage>
        <taxon>Bacteria</taxon>
        <taxon>Bacillati</taxon>
        <taxon>Actinomycetota</taxon>
        <taxon>Actinomycetes</taxon>
        <taxon>Propionibacteriales</taxon>
        <taxon>Nocardioidaceae</taxon>
        <taxon>Nocardioides</taxon>
    </lineage>
</organism>
<reference evidence="3 4" key="1">
    <citation type="submission" date="2020-02" db="EMBL/GenBank/DDBJ databases">
        <title>Full genome sequence of Nocardioides sp. R-3366.</title>
        <authorList>
            <person name="Im W.-T."/>
        </authorList>
    </citation>
    <scope>NUCLEOTIDE SEQUENCE [LARGE SCALE GENOMIC DNA]</scope>
    <source>
        <strain evidence="3 4">R-3366</strain>
    </source>
</reference>
<sequence length="302" mass="31098">MDTDLAARLDASLGPVPEDPDPLPGLVREGRRAVRRRRAGVVGGAVAAVVVVVGGASLASGGTPDRAGPAPFATEPTAGDTVPTALPTAAPPTVPAPDGRADLPPRFDLATYDEQARQVVLHPGTTALQRVDDPYDLPRGQGSVGLELAFRGSHYYWMLTWGGGGTSMAAAPASSTGQPLAQWLEEQDPGVVTQDVPGTPSDLVGFASPDGELLVPRAGVVVLDHREGVDVGPDFASAADDTAAAQVRVRSGAVFYVLARRPAGAPERDAQYIEVAATPDLPDLDAFLAFAREQYAGGSGLL</sequence>
<dbReference type="EMBL" id="CP049257">
    <property type="protein sequence ID" value="QIG44836.1"/>
    <property type="molecule type" value="Genomic_DNA"/>
</dbReference>
<keyword evidence="2" id="KW-0472">Membrane</keyword>
<keyword evidence="4" id="KW-1185">Reference proteome</keyword>